<comment type="function">
    <text evidence="9">Converts cobyric acid to cobinamide by the addition of aminopropanol on the F carboxylic group.</text>
</comment>
<evidence type="ECO:0000256" key="2">
    <source>
        <dbReference type="ARBA" id="ARBA00004953"/>
    </source>
</evidence>
<evidence type="ECO:0000256" key="6">
    <source>
        <dbReference type="ARBA" id="ARBA00022692"/>
    </source>
</evidence>
<evidence type="ECO:0000256" key="5">
    <source>
        <dbReference type="ARBA" id="ARBA00022573"/>
    </source>
</evidence>
<proteinExistence type="inferred from homology"/>
<dbReference type="Proteomes" id="UP000247807">
    <property type="component" value="Unassembled WGS sequence"/>
</dbReference>
<dbReference type="GO" id="GO:0048472">
    <property type="term" value="F:threonine-phosphate decarboxylase activity"/>
    <property type="evidence" value="ECO:0007669"/>
    <property type="project" value="InterPro"/>
</dbReference>
<dbReference type="UniPathway" id="UPA00148"/>
<keyword evidence="6 9" id="KW-0812">Transmembrane</keyword>
<dbReference type="OrthoDB" id="9811967at2"/>
<evidence type="ECO:0000256" key="1">
    <source>
        <dbReference type="ARBA" id="ARBA00004651"/>
    </source>
</evidence>
<comment type="caution">
    <text evidence="10">The sequence shown here is derived from an EMBL/GenBank/DDBJ whole genome shotgun (WGS) entry which is preliminary data.</text>
</comment>
<sequence length="331" mass="37273">MLVAIFLDLLIGDPKSLPHPVELMGVVINFLQELAERIAKDNKSKLFIGGIIITFIVTFLSGISGWIIERLFLFFKIENPIISSLLFAFVLSSSLASRSLNTSIYEIINLINHKDLRYDLNNIRQKLSFIVGRDVENLDENEILRASAETASENSVDGIFAPLFWMFLGTISWKLNHFMPGPLAMAWIFKASSTIDSMLGYKEGKLKWLGFTGAKLDDLMTWIPSRIVLITLPFCCIKKQSIFKTVRLAWKDGIVDSSPNSGISEAIFAYCAEVRMGGTNYYKGKQKIKPLIAKSYPIANINSVKKILSLSLRLQFAWILIIILITKLLNL</sequence>
<dbReference type="RefSeq" id="WP_158467053.1">
    <property type="nucleotide sequence ID" value="NZ_QJUE01000005.1"/>
</dbReference>
<protein>
    <recommendedName>
        <fullName evidence="9">Cobalamin biosynthesis protein CobD</fullName>
    </recommendedName>
</protein>
<evidence type="ECO:0000256" key="8">
    <source>
        <dbReference type="ARBA" id="ARBA00023136"/>
    </source>
</evidence>
<evidence type="ECO:0000313" key="10">
    <source>
        <dbReference type="EMBL" id="PYE01226.1"/>
    </source>
</evidence>
<keyword evidence="5 9" id="KW-0169">Cobalamin biosynthesis</keyword>
<feature type="transmembrane region" description="Helical" evidence="9">
    <location>
        <begin position="46"/>
        <end position="68"/>
    </location>
</feature>
<dbReference type="PANTHER" id="PTHR34308">
    <property type="entry name" value="COBALAMIN BIOSYNTHESIS PROTEIN CBIB"/>
    <property type="match status" value="1"/>
</dbReference>
<comment type="caution">
    <text evidence="9">Lacks conserved residue(s) required for the propagation of feature annotation.</text>
</comment>
<keyword evidence="8 9" id="KW-0472">Membrane</keyword>
<name>A0A318QWR4_PROMR</name>
<gene>
    <name evidence="9 10" type="primary">cobD</name>
    <name evidence="10" type="ORF">DNJ73_07345</name>
</gene>
<dbReference type="GO" id="GO:0009236">
    <property type="term" value="P:cobalamin biosynthetic process"/>
    <property type="evidence" value="ECO:0007669"/>
    <property type="project" value="UniProtKB-UniRule"/>
</dbReference>
<dbReference type="AlphaFoldDB" id="A0A318QWR4"/>
<comment type="subcellular location">
    <subcellularLocation>
        <location evidence="1 9">Cell membrane</location>
        <topology evidence="1 9">Multi-pass membrane protein</topology>
    </subcellularLocation>
</comment>
<reference evidence="10 11" key="1">
    <citation type="journal article" date="2018" name="Appl. Environ. Microbiol.">
        <title>Genome rearrangement shapes Prochlorococcus ecological adaptation.</title>
        <authorList>
            <person name="Yan W."/>
            <person name="Wei S."/>
            <person name="Wang Q."/>
            <person name="Xiao X."/>
            <person name="Zeng Q."/>
            <person name="Jiao N."/>
            <person name="Zhang R."/>
        </authorList>
    </citation>
    <scope>NUCLEOTIDE SEQUENCE [LARGE SCALE GENOMIC DNA]</scope>
    <source>
        <strain evidence="10 11">XMU1408</strain>
    </source>
</reference>
<evidence type="ECO:0000256" key="9">
    <source>
        <dbReference type="HAMAP-Rule" id="MF_00024"/>
    </source>
</evidence>
<evidence type="ECO:0000313" key="11">
    <source>
        <dbReference type="Proteomes" id="UP000247807"/>
    </source>
</evidence>
<dbReference type="HAMAP" id="MF_00024">
    <property type="entry name" value="CobD_CbiB"/>
    <property type="match status" value="1"/>
</dbReference>
<dbReference type="GO" id="GO:0005886">
    <property type="term" value="C:plasma membrane"/>
    <property type="evidence" value="ECO:0007669"/>
    <property type="project" value="UniProtKB-SubCell"/>
</dbReference>
<accession>A0A318QWR4</accession>
<comment type="pathway">
    <text evidence="2 9">Cofactor biosynthesis; adenosylcobalamin biosynthesis.</text>
</comment>
<keyword evidence="4 9" id="KW-1003">Cell membrane</keyword>
<dbReference type="PANTHER" id="PTHR34308:SF1">
    <property type="entry name" value="COBALAMIN BIOSYNTHESIS PROTEIN CBIB"/>
    <property type="match status" value="1"/>
</dbReference>
<keyword evidence="7 9" id="KW-1133">Transmembrane helix</keyword>
<comment type="similarity">
    <text evidence="3 9">Belongs to the CobD/CbiB family.</text>
</comment>
<dbReference type="GO" id="GO:0015420">
    <property type="term" value="F:ABC-type vitamin B12 transporter activity"/>
    <property type="evidence" value="ECO:0007669"/>
    <property type="project" value="UniProtKB-UniRule"/>
</dbReference>
<dbReference type="InterPro" id="IPR004485">
    <property type="entry name" value="Cobalamin_biosynth_CobD/CbiB"/>
</dbReference>
<dbReference type="EMBL" id="QJUE01000005">
    <property type="protein sequence ID" value="PYE01226.1"/>
    <property type="molecule type" value="Genomic_DNA"/>
</dbReference>
<evidence type="ECO:0000256" key="7">
    <source>
        <dbReference type="ARBA" id="ARBA00022989"/>
    </source>
</evidence>
<dbReference type="Pfam" id="PF03186">
    <property type="entry name" value="CobD_Cbib"/>
    <property type="match status" value="1"/>
</dbReference>
<evidence type="ECO:0000256" key="4">
    <source>
        <dbReference type="ARBA" id="ARBA00022475"/>
    </source>
</evidence>
<evidence type="ECO:0000256" key="3">
    <source>
        <dbReference type="ARBA" id="ARBA00006263"/>
    </source>
</evidence>
<organism evidence="10 11">
    <name type="scientific">Prochlorococcus marinus XMU1408</name>
    <dbReference type="NCBI Taxonomy" id="2213228"/>
    <lineage>
        <taxon>Bacteria</taxon>
        <taxon>Bacillati</taxon>
        <taxon>Cyanobacteriota</taxon>
        <taxon>Cyanophyceae</taxon>
        <taxon>Synechococcales</taxon>
        <taxon>Prochlorococcaceae</taxon>
        <taxon>Prochlorococcus</taxon>
    </lineage>
</organism>
<dbReference type="NCBIfam" id="TIGR00380">
    <property type="entry name" value="cobal_cbiB"/>
    <property type="match status" value="1"/>
</dbReference>